<reference evidence="1 2" key="1">
    <citation type="submission" date="2018-05" db="EMBL/GenBank/DDBJ databases">
        <title>Spiribacter halobius sp. nov., a moderately halophilic bacterium isolated from marine solar saltern.</title>
        <authorList>
            <person name="Zheng W.-S."/>
            <person name="Lu D.-C."/>
            <person name="Du Z.-J."/>
        </authorList>
    </citation>
    <scope>NUCLEOTIDE SEQUENCE [LARGE SCALE GENOMIC DNA]</scope>
    <source>
        <strain evidence="1 2">E85</strain>
    </source>
</reference>
<dbReference type="Proteomes" id="UP000245474">
    <property type="component" value="Unassembled WGS sequence"/>
</dbReference>
<proteinExistence type="predicted"/>
<gene>
    <name evidence="1" type="ORF">DEM34_04935</name>
</gene>
<evidence type="ECO:0000313" key="1">
    <source>
        <dbReference type="EMBL" id="PWG64674.1"/>
    </source>
</evidence>
<name>A0A2U2N6R1_9GAMM</name>
<protein>
    <submittedName>
        <fullName evidence="1">Uncharacterized protein</fullName>
    </submittedName>
</protein>
<evidence type="ECO:0000313" key="2">
    <source>
        <dbReference type="Proteomes" id="UP000245474"/>
    </source>
</evidence>
<dbReference type="EMBL" id="QFFI01000005">
    <property type="protein sequence ID" value="PWG64674.1"/>
    <property type="molecule type" value="Genomic_DNA"/>
</dbReference>
<comment type="caution">
    <text evidence="1">The sequence shown here is derived from an EMBL/GenBank/DDBJ whole genome shotgun (WGS) entry which is preliminary data.</text>
</comment>
<organism evidence="1 2">
    <name type="scientific">Sediminicurvatus halobius</name>
    <dbReference type="NCBI Taxonomy" id="2182432"/>
    <lineage>
        <taxon>Bacteria</taxon>
        <taxon>Pseudomonadati</taxon>
        <taxon>Pseudomonadota</taxon>
        <taxon>Gammaproteobacteria</taxon>
        <taxon>Chromatiales</taxon>
        <taxon>Ectothiorhodospiraceae</taxon>
        <taxon>Sediminicurvatus</taxon>
    </lineage>
</organism>
<sequence length="148" mass="15259">MPCRLLEHGRILDAGQGSRAQGLLAAAASHVRKDLQVAAASELGLAFGQGLGTATGQELPVAGTRGLPHQRVRVLLGAGPQPGEILQPLDGRRPHPGVRILRQQPAKRLPGVPLRIEAGDGGAPGRRVTVTQARASQAGQAHGTTPVI</sequence>
<accession>A0A2U2N6R1</accession>
<keyword evidence="2" id="KW-1185">Reference proteome</keyword>
<dbReference type="AlphaFoldDB" id="A0A2U2N6R1"/>